<name>A0A4T0M2N8_9BASI</name>
<reference evidence="1 2" key="1">
    <citation type="submission" date="2019-03" db="EMBL/GenBank/DDBJ databases">
        <title>Sequencing 25 genomes of Wallemia mellicola.</title>
        <authorList>
            <person name="Gostincar C."/>
        </authorList>
    </citation>
    <scope>NUCLEOTIDE SEQUENCE [LARGE SCALE GENOMIC DNA]</scope>
    <source>
        <strain evidence="1 2">EXF-6152</strain>
    </source>
</reference>
<evidence type="ECO:0000313" key="2">
    <source>
        <dbReference type="Proteomes" id="UP000310685"/>
    </source>
</evidence>
<sequence>MSKFVRGSLTGVIVAAAASYSFSEAIGARTDDMTKDTLRLREIRQYYRSQSAPEEPLQAQKKAYIKSSEPSLAEEFQSKWNDQVLNFIRARQGAYDADSIINWAVDKLTGAVDAVETVENVGTTPAPPVEKKLV</sequence>
<protein>
    <recommendedName>
        <fullName evidence="3">Altered inheritance of mitochondria protein 5, mitochondrial</fullName>
    </recommendedName>
</protein>
<dbReference type="AlphaFoldDB" id="A0A4T0M2N8"/>
<proteinExistence type="predicted"/>
<dbReference type="EMBL" id="SPRC01000041">
    <property type="protein sequence ID" value="TIB76828.1"/>
    <property type="molecule type" value="Genomic_DNA"/>
</dbReference>
<evidence type="ECO:0000313" key="1">
    <source>
        <dbReference type="EMBL" id="TIB76828.1"/>
    </source>
</evidence>
<accession>A0A4T0M2N8</accession>
<gene>
    <name evidence="1" type="ORF">E3Q22_03368</name>
</gene>
<organism evidence="1 2">
    <name type="scientific">Wallemia mellicola</name>
    <dbReference type="NCBI Taxonomy" id="1708541"/>
    <lineage>
        <taxon>Eukaryota</taxon>
        <taxon>Fungi</taxon>
        <taxon>Dikarya</taxon>
        <taxon>Basidiomycota</taxon>
        <taxon>Wallemiomycotina</taxon>
        <taxon>Wallemiomycetes</taxon>
        <taxon>Wallemiales</taxon>
        <taxon>Wallemiaceae</taxon>
        <taxon>Wallemia</taxon>
    </lineage>
</organism>
<evidence type="ECO:0008006" key="3">
    <source>
        <dbReference type="Google" id="ProtNLM"/>
    </source>
</evidence>
<comment type="caution">
    <text evidence="1">The sequence shown here is derived from an EMBL/GenBank/DDBJ whole genome shotgun (WGS) entry which is preliminary data.</text>
</comment>
<dbReference type="Proteomes" id="UP000310685">
    <property type="component" value="Unassembled WGS sequence"/>
</dbReference>